<dbReference type="EMBL" id="NHNT01000005">
    <property type="protein sequence ID" value="OUZ39179.1"/>
    <property type="molecule type" value="Genomic_DNA"/>
</dbReference>
<evidence type="ECO:0000313" key="1">
    <source>
        <dbReference type="EMBL" id="OUZ39179.1"/>
    </source>
</evidence>
<dbReference type="InterPro" id="IPR036388">
    <property type="entry name" value="WH-like_DNA-bd_sf"/>
</dbReference>
<sequence>MMENQAKQKALPYEYGDGWVAVQNAALTIYTLHPEFRGNTLLVYMYLLKNFNRHKGYSFPSYDDMTLQLNISRDVVSDSIATLRKLKMINVNRRGGAYRASHVYTFNPLIDSEEHFAEEYPEAMKNLERRRTVRAAIEAEKAERETLIPLE</sequence>
<gene>
    <name evidence="1" type="ORF">CBM15_09980</name>
</gene>
<keyword evidence="2" id="KW-1185">Reference proteome</keyword>
<evidence type="ECO:0000313" key="2">
    <source>
        <dbReference type="Proteomes" id="UP000196594"/>
    </source>
</evidence>
<accession>A0ABX3ZIL7</accession>
<proteinExistence type="predicted"/>
<reference evidence="1 2" key="1">
    <citation type="journal article" date="2017" name="Int. J. Syst. Evol. Microbiol.">
        <title>Solibacillus kalamii sp. nov., isolated from a high-efficiency particulate arrestance filter system used in the International Space Station.</title>
        <authorList>
            <person name="Checinska Sielaff A."/>
            <person name="Kumar R.M."/>
            <person name="Pal D."/>
            <person name="Mayilraj S."/>
            <person name="Venkateswaran K."/>
        </authorList>
    </citation>
    <scope>NUCLEOTIDE SEQUENCE [LARGE SCALE GENOMIC DNA]</scope>
    <source>
        <strain evidence="1 2">ISSFR-015</strain>
    </source>
</reference>
<dbReference type="Gene3D" id="1.10.10.10">
    <property type="entry name" value="Winged helix-like DNA-binding domain superfamily/Winged helix DNA-binding domain"/>
    <property type="match status" value="1"/>
</dbReference>
<protein>
    <recommendedName>
        <fullName evidence="3">Helix-turn-helix domain-containing protein</fullName>
    </recommendedName>
</protein>
<dbReference type="Proteomes" id="UP000196594">
    <property type="component" value="Unassembled WGS sequence"/>
</dbReference>
<dbReference type="RefSeq" id="WP_087617380.1">
    <property type="nucleotide sequence ID" value="NZ_JAFBEY010000001.1"/>
</dbReference>
<comment type="caution">
    <text evidence="1">The sequence shown here is derived from an EMBL/GenBank/DDBJ whole genome shotgun (WGS) entry which is preliminary data.</text>
</comment>
<organism evidence="1 2">
    <name type="scientific">Solibacillus kalamii</name>
    <dbReference type="NCBI Taxonomy" id="1748298"/>
    <lineage>
        <taxon>Bacteria</taxon>
        <taxon>Bacillati</taxon>
        <taxon>Bacillota</taxon>
        <taxon>Bacilli</taxon>
        <taxon>Bacillales</taxon>
        <taxon>Caryophanaceae</taxon>
        <taxon>Solibacillus</taxon>
    </lineage>
</organism>
<evidence type="ECO:0008006" key="3">
    <source>
        <dbReference type="Google" id="ProtNLM"/>
    </source>
</evidence>
<name>A0ABX3ZIL7_9BACL</name>